<accession>A0ACC2VQS0</accession>
<reference evidence="1" key="1">
    <citation type="submission" date="2023-04" db="EMBL/GenBank/DDBJ databases">
        <title>Draft Genome sequencing of Naganishia species isolated from polar environments using Oxford Nanopore Technology.</title>
        <authorList>
            <person name="Leo P."/>
            <person name="Venkateswaran K."/>
        </authorList>
    </citation>
    <scope>NUCLEOTIDE SEQUENCE</scope>
    <source>
        <strain evidence="1">MNA-CCFEE 5423</strain>
    </source>
</reference>
<sequence>MSTSSVLFGRSMDGKGLGGKTYRVEGERSVPLPKAKSRRCKIRVLLGEAFAACLISKTEPEMLDEKFVNAALSKHHQKVDPPAMANPILLEFWFCKAEGYLEKIWDLLGATSEGSKTHPFFILWADYKDDLSKLASSKSLRQYVQNLHGMTEITNKTMLYLSQEASQFIQDEEDIKVLRNAFQTLWEDRIKTTLQDHIFTASRLAGNALVVSLRWTRHTDLTHGLV</sequence>
<protein>
    <submittedName>
        <fullName evidence="1">Uncharacterized protein</fullName>
    </submittedName>
</protein>
<comment type="caution">
    <text evidence="1">The sequence shown here is derived from an EMBL/GenBank/DDBJ whole genome shotgun (WGS) entry which is preliminary data.</text>
</comment>
<organism evidence="1 2">
    <name type="scientific">Naganishia friedmannii</name>
    <dbReference type="NCBI Taxonomy" id="89922"/>
    <lineage>
        <taxon>Eukaryota</taxon>
        <taxon>Fungi</taxon>
        <taxon>Dikarya</taxon>
        <taxon>Basidiomycota</taxon>
        <taxon>Agaricomycotina</taxon>
        <taxon>Tremellomycetes</taxon>
        <taxon>Filobasidiales</taxon>
        <taxon>Filobasidiaceae</taxon>
        <taxon>Naganishia</taxon>
    </lineage>
</organism>
<dbReference type="EMBL" id="JASBWT010000009">
    <property type="protein sequence ID" value="KAJ9101677.1"/>
    <property type="molecule type" value="Genomic_DNA"/>
</dbReference>
<keyword evidence="2" id="KW-1185">Reference proteome</keyword>
<dbReference type="Proteomes" id="UP001227268">
    <property type="component" value="Unassembled WGS sequence"/>
</dbReference>
<evidence type="ECO:0000313" key="1">
    <source>
        <dbReference type="EMBL" id="KAJ9101677.1"/>
    </source>
</evidence>
<evidence type="ECO:0000313" key="2">
    <source>
        <dbReference type="Proteomes" id="UP001227268"/>
    </source>
</evidence>
<gene>
    <name evidence="1" type="ORF">QFC21_003015</name>
</gene>
<proteinExistence type="predicted"/>
<name>A0ACC2VQS0_9TREE</name>